<comment type="caution">
    <text evidence="1">The sequence shown here is derived from an EMBL/GenBank/DDBJ whole genome shotgun (WGS) entry which is preliminary data.</text>
</comment>
<reference evidence="1 2" key="1">
    <citation type="submission" date="2018-03" db="EMBL/GenBank/DDBJ databases">
        <title>Whole genome sequencing of Histamine producing bacteria.</title>
        <authorList>
            <person name="Butler K."/>
        </authorList>
    </citation>
    <scope>NUCLEOTIDE SEQUENCE [LARGE SCALE GENOMIC DNA]</scope>
    <source>
        <strain evidence="1 2">DSM 19138</strain>
    </source>
</reference>
<gene>
    <name evidence="1" type="ORF">C9J01_04100</name>
</gene>
<dbReference type="EMBL" id="PYMB01000001">
    <property type="protein sequence ID" value="PSW16192.1"/>
    <property type="molecule type" value="Genomic_DNA"/>
</dbReference>
<evidence type="ECO:0000313" key="1">
    <source>
        <dbReference type="EMBL" id="PSW16192.1"/>
    </source>
</evidence>
<dbReference type="Proteomes" id="UP000241346">
    <property type="component" value="Unassembled WGS sequence"/>
</dbReference>
<protein>
    <submittedName>
        <fullName evidence="1">Uncharacterized protein</fullName>
    </submittedName>
</protein>
<organism evidence="1 2">
    <name type="scientific">Photobacterium rosenbergii</name>
    <dbReference type="NCBI Taxonomy" id="294936"/>
    <lineage>
        <taxon>Bacteria</taxon>
        <taxon>Pseudomonadati</taxon>
        <taxon>Pseudomonadota</taxon>
        <taxon>Gammaproteobacteria</taxon>
        <taxon>Vibrionales</taxon>
        <taxon>Vibrionaceae</taxon>
        <taxon>Photobacterium</taxon>
    </lineage>
</organism>
<sequence length="79" mass="9212">MTVPHIVKVIRDFNLYLFTKARIYKGKNQPTFSSLLSLIVKLYDKGEFIDIDSRHKVLIWFESVTPNSQHNRFATLGTI</sequence>
<name>A0A2T3NL73_9GAMM</name>
<dbReference type="AlphaFoldDB" id="A0A2T3NL73"/>
<evidence type="ECO:0000313" key="2">
    <source>
        <dbReference type="Proteomes" id="UP000241346"/>
    </source>
</evidence>
<proteinExistence type="predicted"/>
<accession>A0A2T3NL73</accession>